<reference evidence="2" key="1">
    <citation type="journal article" date="2014" name="Int. J. Syst. Evol. Microbiol.">
        <title>Complete genome sequence of Corynebacterium casei LMG S-19264T (=DSM 44701T), isolated from a smear-ripened cheese.</title>
        <authorList>
            <consortium name="US DOE Joint Genome Institute (JGI-PGF)"/>
            <person name="Walter F."/>
            <person name="Albersmeier A."/>
            <person name="Kalinowski J."/>
            <person name="Ruckert C."/>
        </authorList>
    </citation>
    <scope>NUCLEOTIDE SEQUENCE</scope>
    <source>
        <strain evidence="2">JCM 4434</strain>
    </source>
</reference>
<accession>A0A8H9I1B5</accession>
<evidence type="ECO:0000313" key="3">
    <source>
        <dbReference type="Proteomes" id="UP000610124"/>
    </source>
</evidence>
<name>A0A8H9I1B5_KITAU</name>
<reference evidence="2" key="2">
    <citation type="submission" date="2020-09" db="EMBL/GenBank/DDBJ databases">
        <authorList>
            <person name="Sun Q."/>
            <person name="Ohkuma M."/>
        </authorList>
    </citation>
    <scope>NUCLEOTIDE SEQUENCE</scope>
    <source>
        <strain evidence="2">JCM 4434</strain>
    </source>
</reference>
<proteinExistence type="predicted"/>
<evidence type="ECO:0000313" key="2">
    <source>
        <dbReference type="EMBL" id="GGU92022.1"/>
    </source>
</evidence>
<feature type="region of interest" description="Disordered" evidence="1">
    <location>
        <begin position="1"/>
        <end position="20"/>
    </location>
</feature>
<organism evidence="2 3">
    <name type="scientific">Kitasatospora aureofaciens</name>
    <name type="common">Streptomyces aureofaciens</name>
    <dbReference type="NCBI Taxonomy" id="1894"/>
    <lineage>
        <taxon>Bacteria</taxon>
        <taxon>Bacillati</taxon>
        <taxon>Actinomycetota</taxon>
        <taxon>Actinomycetes</taxon>
        <taxon>Kitasatosporales</taxon>
        <taxon>Streptomycetaceae</taxon>
        <taxon>Kitasatospora</taxon>
    </lineage>
</organism>
<dbReference type="EMBL" id="BMUB01000014">
    <property type="protein sequence ID" value="GGU92022.1"/>
    <property type="molecule type" value="Genomic_DNA"/>
</dbReference>
<sequence length="79" mass="8289">MAGAGLAAASPVRPAQMVGRGEVERMEKQADEAADLRDGQGYQAAAVGSGAPFASSCARMAVRQARAAMDRVMCRYQAW</sequence>
<dbReference type="AlphaFoldDB" id="A0A8H9I1B5"/>
<comment type="caution">
    <text evidence="2">The sequence shown here is derived from an EMBL/GenBank/DDBJ whole genome shotgun (WGS) entry which is preliminary data.</text>
</comment>
<gene>
    <name evidence="2" type="ORF">GCM10010502_51700</name>
</gene>
<protein>
    <submittedName>
        <fullName evidence="2">Uncharacterized protein</fullName>
    </submittedName>
</protein>
<evidence type="ECO:0000256" key="1">
    <source>
        <dbReference type="SAM" id="MobiDB-lite"/>
    </source>
</evidence>
<dbReference type="Proteomes" id="UP000610124">
    <property type="component" value="Unassembled WGS sequence"/>
</dbReference>